<feature type="region of interest" description="Disordered" evidence="1">
    <location>
        <begin position="432"/>
        <end position="498"/>
    </location>
</feature>
<dbReference type="EMBL" id="QZBS01000103">
    <property type="protein sequence ID" value="THZ73173.1"/>
    <property type="molecule type" value="Genomic_DNA"/>
</dbReference>
<sequence length="527" mass="60361">MPPTTRGKDKLNAAPDDDQASITLKEENESLRAEVQLMREHQEILQKDNTRLQRSNTRLKNQKAKTQEKNATAENSASKTKDELDKLKEAVTARAQKRLQEKEQYEFALNSQRNTYEEMLQEEGERYEELLRQTMKLKQNVAASSRLDNQIGDERFRETMGCAFIAIKDCFWSIARKGRFDIQVADADVEEQVARYVPSYSDNTAEAKEHVCIVLVSLVLVDIVNDRLVFGWPGNKHLTTASNMWKALPEFRDAEQHRKSIRWLTLTKDILNDISSISIEQAKDHLLGIIWYRIQMLLMRMTTLEVTESIRAELMDAIAPCVQDLCMLDYQRWQYKFMLLPAHSDSFLHDFDPAEAEGMFTEKTGKIGASLFPQLARWETGDTEHSTRSVVFKARVSVLRKSDASEADTEAGTDLEEEVWDGFENDNTDAEESFVQDTDEESMEREEEDVSQVEEENSFVERDVGEPMDVDQADVEATKEIDSGIMKTPERGNSEGPRVIQDSFDRAEEESIARSAWFRASGRSSSC</sequence>
<evidence type="ECO:0000256" key="1">
    <source>
        <dbReference type="SAM" id="MobiDB-lite"/>
    </source>
</evidence>
<dbReference type="Proteomes" id="UP000309734">
    <property type="component" value="Unassembled WGS sequence"/>
</dbReference>
<feature type="compositionally biased region" description="Acidic residues" evidence="1">
    <location>
        <begin position="432"/>
        <end position="458"/>
    </location>
</feature>
<feature type="compositionally biased region" description="Polar residues" evidence="1">
    <location>
        <begin position="69"/>
        <end position="78"/>
    </location>
</feature>
<reference evidence="2 3" key="1">
    <citation type="submission" date="2018-10" db="EMBL/GenBank/DDBJ databases">
        <title>Fifty Aureobasidium pullulans genomes reveal a recombining polyextremotolerant generalist.</title>
        <authorList>
            <person name="Gostincar C."/>
            <person name="Turk M."/>
            <person name="Zajc J."/>
            <person name="Gunde-Cimerman N."/>
        </authorList>
    </citation>
    <scope>NUCLEOTIDE SEQUENCE [LARGE SCALE GENOMIC DNA]</scope>
    <source>
        <strain evidence="2 3">EXF-3519</strain>
    </source>
</reference>
<evidence type="ECO:0000313" key="3">
    <source>
        <dbReference type="Proteomes" id="UP000309734"/>
    </source>
</evidence>
<feature type="compositionally biased region" description="Basic and acidic residues" evidence="1">
    <location>
        <begin position="476"/>
        <end position="493"/>
    </location>
</feature>
<organism evidence="2 3">
    <name type="scientific">Aureobasidium pullulans</name>
    <name type="common">Black yeast</name>
    <name type="synonym">Pullularia pullulans</name>
    <dbReference type="NCBI Taxonomy" id="5580"/>
    <lineage>
        <taxon>Eukaryota</taxon>
        <taxon>Fungi</taxon>
        <taxon>Dikarya</taxon>
        <taxon>Ascomycota</taxon>
        <taxon>Pezizomycotina</taxon>
        <taxon>Dothideomycetes</taxon>
        <taxon>Dothideomycetidae</taxon>
        <taxon>Dothideales</taxon>
        <taxon>Saccotheciaceae</taxon>
        <taxon>Aureobasidium</taxon>
    </lineage>
</organism>
<feature type="region of interest" description="Disordered" evidence="1">
    <location>
        <begin position="44"/>
        <end position="84"/>
    </location>
</feature>
<comment type="caution">
    <text evidence="2">The sequence shown here is derived from an EMBL/GenBank/DDBJ whole genome shotgun (WGS) entry which is preliminary data.</text>
</comment>
<feature type="region of interest" description="Disordered" evidence="1">
    <location>
        <begin position="1"/>
        <end position="22"/>
    </location>
</feature>
<feature type="compositionally biased region" description="Basic and acidic residues" evidence="1">
    <location>
        <begin position="1"/>
        <end position="11"/>
    </location>
</feature>
<dbReference type="AlphaFoldDB" id="A0A4S9X5X3"/>
<protein>
    <submittedName>
        <fullName evidence="2">Uncharacterized protein</fullName>
    </submittedName>
</protein>
<proteinExistence type="predicted"/>
<name>A0A4S9X5X3_AURPU</name>
<gene>
    <name evidence="2" type="ORF">D6C85_04240</name>
</gene>
<evidence type="ECO:0000313" key="2">
    <source>
        <dbReference type="EMBL" id="THZ73173.1"/>
    </source>
</evidence>
<accession>A0A4S9X5X3</accession>